<dbReference type="GO" id="GO:0005886">
    <property type="term" value="C:plasma membrane"/>
    <property type="evidence" value="ECO:0007669"/>
    <property type="project" value="UniProtKB-SubCell"/>
</dbReference>
<feature type="binding site" evidence="13">
    <location>
        <position position="320"/>
    </location>
    <ligand>
        <name>ATP</name>
        <dbReference type="ChEBI" id="CHEBI:30616"/>
    </ligand>
</feature>
<keyword evidence="10 14" id="KW-1133">Transmembrane helix</keyword>
<dbReference type="InterPro" id="IPR044812">
    <property type="entry name" value="CERK1/LYK3-like"/>
</dbReference>
<evidence type="ECO:0000256" key="13">
    <source>
        <dbReference type="PROSITE-ProRule" id="PRU10141"/>
    </source>
</evidence>
<keyword evidence="5 14" id="KW-0812">Transmembrane</keyword>
<keyword evidence="2" id="KW-1003">Cell membrane</keyword>
<feature type="transmembrane region" description="Helical" evidence="14">
    <location>
        <begin position="207"/>
        <end position="233"/>
    </location>
</feature>
<dbReference type="PROSITE" id="PS00108">
    <property type="entry name" value="PROTEIN_KINASE_ST"/>
    <property type="match status" value="1"/>
</dbReference>
<dbReference type="PROSITE" id="PS00107">
    <property type="entry name" value="PROTEIN_KINASE_ATP"/>
    <property type="match status" value="1"/>
</dbReference>
<keyword evidence="3" id="KW-0723">Serine/threonine-protein kinase</keyword>
<evidence type="ECO:0000313" key="18">
    <source>
        <dbReference type="EMBL" id="RVW54075.1"/>
    </source>
</evidence>
<dbReference type="SUPFAM" id="SSF54106">
    <property type="entry name" value="LysM domain"/>
    <property type="match status" value="1"/>
</dbReference>
<dbReference type="PROSITE" id="PS50011">
    <property type="entry name" value="PROTEIN_KINASE_DOM"/>
    <property type="match status" value="1"/>
</dbReference>
<dbReference type="CDD" id="cd00118">
    <property type="entry name" value="LysM"/>
    <property type="match status" value="1"/>
</dbReference>
<name>A0A438F293_VITVI</name>
<evidence type="ECO:0000256" key="5">
    <source>
        <dbReference type="ARBA" id="ARBA00022692"/>
    </source>
</evidence>
<keyword evidence="18" id="KW-0675">Receptor</keyword>
<organism evidence="18 19">
    <name type="scientific">Vitis vinifera</name>
    <name type="common">Grape</name>
    <dbReference type="NCBI Taxonomy" id="29760"/>
    <lineage>
        <taxon>Eukaryota</taxon>
        <taxon>Viridiplantae</taxon>
        <taxon>Streptophyta</taxon>
        <taxon>Embryophyta</taxon>
        <taxon>Tracheophyta</taxon>
        <taxon>Spermatophyta</taxon>
        <taxon>Magnoliopsida</taxon>
        <taxon>eudicotyledons</taxon>
        <taxon>Gunneridae</taxon>
        <taxon>Pentapetalae</taxon>
        <taxon>rosids</taxon>
        <taxon>Vitales</taxon>
        <taxon>Vitaceae</taxon>
        <taxon>Viteae</taxon>
        <taxon>Vitis</taxon>
    </lineage>
</organism>
<keyword evidence="7 13" id="KW-0547">Nucleotide-binding</keyword>
<gene>
    <name evidence="18" type="primary">LYK3_10</name>
    <name evidence="18" type="ORF">CK203_080402</name>
</gene>
<evidence type="ECO:0000256" key="10">
    <source>
        <dbReference type="ARBA" id="ARBA00022989"/>
    </source>
</evidence>
<keyword evidence="11 14" id="KW-0472">Membrane</keyword>
<dbReference type="InterPro" id="IPR000719">
    <property type="entry name" value="Prot_kinase_dom"/>
</dbReference>
<dbReference type="GO" id="GO:0005524">
    <property type="term" value="F:ATP binding"/>
    <property type="evidence" value="ECO:0007669"/>
    <property type="project" value="UniProtKB-UniRule"/>
</dbReference>
<dbReference type="Gene3D" id="1.10.510.10">
    <property type="entry name" value="Transferase(Phosphotransferase) domain 1"/>
    <property type="match status" value="1"/>
</dbReference>
<dbReference type="Proteomes" id="UP000288805">
    <property type="component" value="Unassembled WGS sequence"/>
</dbReference>
<feature type="domain" description="Protein kinase" evidence="16">
    <location>
        <begin position="293"/>
        <end position="575"/>
    </location>
</feature>
<keyword evidence="4" id="KW-0808">Transferase</keyword>
<evidence type="ECO:0000256" key="14">
    <source>
        <dbReference type="SAM" id="Phobius"/>
    </source>
</evidence>
<evidence type="ECO:0000256" key="11">
    <source>
        <dbReference type="ARBA" id="ARBA00023136"/>
    </source>
</evidence>
<evidence type="ECO:0000313" key="19">
    <source>
        <dbReference type="Proteomes" id="UP000288805"/>
    </source>
</evidence>
<evidence type="ECO:0000256" key="3">
    <source>
        <dbReference type="ARBA" id="ARBA00022527"/>
    </source>
</evidence>
<proteinExistence type="predicted"/>
<comment type="subcellular location">
    <subcellularLocation>
        <location evidence="1">Cell membrane</location>
        <topology evidence="1">Single-pass membrane protein</topology>
    </subcellularLocation>
</comment>
<dbReference type="InterPro" id="IPR011009">
    <property type="entry name" value="Kinase-like_dom_sf"/>
</dbReference>
<evidence type="ECO:0000256" key="2">
    <source>
        <dbReference type="ARBA" id="ARBA00022475"/>
    </source>
</evidence>
<dbReference type="PROSITE" id="PS51782">
    <property type="entry name" value="LYSM"/>
    <property type="match status" value="1"/>
</dbReference>
<dbReference type="Gene3D" id="3.10.350.10">
    <property type="entry name" value="LysM domain"/>
    <property type="match status" value="1"/>
</dbReference>
<comment type="caution">
    <text evidence="18">The sequence shown here is derived from an EMBL/GenBank/DDBJ whole genome shotgun (WGS) entry which is preliminary data.</text>
</comment>
<reference evidence="18 19" key="1">
    <citation type="journal article" date="2018" name="PLoS Genet.">
        <title>Population sequencing reveals clonal diversity and ancestral inbreeding in the grapevine cultivar Chardonnay.</title>
        <authorList>
            <person name="Roach M.J."/>
            <person name="Johnson D.L."/>
            <person name="Bohlmann J."/>
            <person name="van Vuuren H.J."/>
            <person name="Jones S.J."/>
            <person name="Pretorius I.S."/>
            <person name="Schmidt S.A."/>
            <person name="Borneman A.R."/>
        </authorList>
    </citation>
    <scope>NUCLEOTIDE SEQUENCE [LARGE SCALE GENOMIC DNA]</scope>
    <source>
        <strain evidence="19">cv. Chardonnay</strain>
        <tissue evidence="18">Leaf</tissue>
    </source>
</reference>
<keyword evidence="12" id="KW-1015">Disulfide bond</keyword>
<dbReference type="InterPro" id="IPR001245">
    <property type="entry name" value="Ser-Thr/Tyr_kinase_cat_dom"/>
</dbReference>
<dbReference type="SMART" id="SM00220">
    <property type="entry name" value="S_TKc"/>
    <property type="match status" value="1"/>
</dbReference>
<dbReference type="PANTHER" id="PTHR46204">
    <property type="entry name" value="CHITIN ELICITOR RECEPTOR KINASE 1-RELATED"/>
    <property type="match status" value="1"/>
</dbReference>
<protein>
    <submittedName>
        <fullName evidence="18">LysM domain receptor-like kinase 3</fullName>
    </submittedName>
</protein>
<dbReference type="SMART" id="SM00257">
    <property type="entry name" value="LysM"/>
    <property type="match status" value="1"/>
</dbReference>
<sequence>MGIMFPGIKKILVGFMIFTLLACIGHCFHVSSLPCNVSLAQSCPASLYYVPNSPRTLAAAASLFHVDSNLVRQTVDGYLVNVNCSCPAGHTAFTWHMDYTVQPGDTWEQISSSFGSFVVKKTDKMLISSQNVTLDLLCGCSKDNKEIVTYRVKHGDTLYTICSRFSADLNQMVQLNGIDNSGLIHDGDVIFIPEPVSKVKKTPKPRISMIVGITLAAVSVVTLLVMSFVWSYCYKRSRIRQAKAYSRRTECLHCYLTTCSFHKKSEESMASSFNLDKATVFSYIEVCDATCNFSMSLKIGQGSYGSVYLGKLRGIDVAIKQMKETKSKEFFSELHILSRVHHTNLIKLIGYAGGGDSLFLVYEFAQNGALSHHLHRPTARGYKPLQWTTRLQIALDAARGLEYIHEHTKPYYVHRDVKTSNILLDSNFRAKIADFGLVKLFEHSPNSAAAASRIVGTFGYLAPEYIRDGCVTTKSDVYAYGVVLMELLTGQPALSRDANPGNDQYIEHRSLVEYLLSALNDSHDSLMQCIDPNLIHYHADSVFQMALLSKDCVDDDWNQRPDMSSIVIRLLHLLARSREWEKLECSNPMS</sequence>
<evidence type="ECO:0000256" key="15">
    <source>
        <dbReference type="SAM" id="SignalP"/>
    </source>
</evidence>
<evidence type="ECO:0000256" key="9">
    <source>
        <dbReference type="ARBA" id="ARBA00022840"/>
    </source>
</evidence>
<dbReference type="Pfam" id="PF07714">
    <property type="entry name" value="PK_Tyr_Ser-Thr"/>
    <property type="match status" value="1"/>
</dbReference>
<dbReference type="AlphaFoldDB" id="A0A438F293"/>
<dbReference type="PANTHER" id="PTHR46204:SF5">
    <property type="entry name" value="PROTEIN KINASE DOMAIN-CONTAINING PROTEIN"/>
    <property type="match status" value="1"/>
</dbReference>
<evidence type="ECO:0000256" key="12">
    <source>
        <dbReference type="ARBA" id="ARBA00023157"/>
    </source>
</evidence>
<dbReference type="InterPro" id="IPR008271">
    <property type="entry name" value="Ser/Thr_kinase_AS"/>
</dbReference>
<keyword evidence="9 13" id="KW-0067">ATP-binding</keyword>
<dbReference type="Gene3D" id="3.30.200.20">
    <property type="entry name" value="Phosphorylase Kinase, domain 1"/>
    <property type="match status" value="1"/>
</dbReference>
<dbReference type="SUPFAM" id="SSF56112">
    <property type="entry name" value="Protein kinase-like (PK-like)"/>
    <property type="match status" value="1"/>
</dbReference>
<feature type="chain" id="PRO_5019350531" evidence="15">
    <location>
        <begin position="28"/>
        <end position="590"/>
    </location>
</feature>
<evidence type="ECO:0000256" key="8">
    <source>
        <dbReference type="ARBA" id="ARBA00022777"/>
    </source>
</evidence>
<evidence type="ECO:0000256" key="1">
    <source>
        <dbReference type="ARBA" id="ARBA00004162"/>
    </source>
</evidence>
<evidence type="ECO:0000259" key="17">
    <source>
        <dbReference type="PROSITE" id="PS51782"/>
    </source>
</evidence>
<keyword evidence="8 18" id="KW-0418">Kinase</keyword>
<dbReference type="InterPro" id="IPR017441">
    <property type="entry name" value="Protein_kinase_ATP_BS"/>
</dbReference>
<evidence type="ECO:0000259" key="16">
    <source>
        <dbReference type="PROSITE" id="PS50011"/>
    </source>
</evidence>
<dbReference type="FunFam" id="1.10.510.10:FF:000468">
    <property type="entry name" value="PTI1-like tyrosine-protein kinase 3"/>
    <property type="match status" value="1"/>
</dbReference>
<feature type="signal peptide" evidence="15">
    <location>
        <begin position="1"/>
        <end position="27"/>
    </location>
</feature>
<evidence type="ECO:0000256" key="6">
    <source>
        <dbReference type="ARBA" id="ARBA00022729"/>
    </source>
</evidence>
<accession>A0A438F293</accession>
<feature type="domain" description="LysM" evidence="17">
    <location>
        <begin position="148"/>
        <end position="192"/>
    </location>
</feature>
<dbReference type="GO" id="GO:0019199">
    <property type="term" value="F:transmembrane receptor protein kinase activity"/>
    <property type="evidence" value="ECO:0007669"/>
    <property type="project" value="InterPro"/>
</dbReference>
<dbReference type="InterPro" id="IPR036779">
    <property type="entry name" value="LysM_dom_sf"/>
</dbReference>
<dbReference type="InterPro" id="IPR018392">
    <property type="entry name" value="LysM"/>
</dbReference>
<dbReference type="GO" id="GO:0045087">
    <property type="term" value="P:innate immune response"/>
    <property type="evidence" value="ECO:0007669"/>
    <property type="project" value="InterPro"/>
</dbReference>
<keyword evidence="6 15" id="KW-0732">Signal</keyword>
<dbReference type="Pfam" id="PF01476">
    <property type="entry name" value="LysM"/>
    <property type="match status" value="2"/>
</dbReference>
<dbReference type="EMBL" id="QGNW01001134">
    <property type="protein sequence ID" value="RVW54075.1"/>
    <property type="molecule type" value="Genomic_DNA"/>
</dbReference>
<evidence type="ECO:0000256" key="4">
    <source>
        <dbReference type="ARBA" id="ARBA00022679"/>
    </source>
</evidence>
<evidence type="ECO:0000256" key="7">
    <source>
        <dbReference type="ARBA" id="ARBA00022741"/>
    </source>
</evidence>